<dbReference type="Proteomes" id="UP000408482">
    <property type="component" value="Unassembled WGS sequence"/>
</dbReference>
<gene>
    <name evidence="2" type="ORF">RSSSTS7063_02491</name>
</gene>
<keyword evidence="1" id="KW-1133">Transmembrane helix</keyword>
<dbReference type="AlphaFoldDB" id="A0A564VJP5"/>
<keyword evidence="1" id="KW-0472">Membrane</keyword>
<name>A0A564VJP5_9FIRM</name>
<dbReference type="RefSeq" id="WP_186289983.1">
    <property type="nucleotide sequence ID" value="NZ_CABHMX010000030.1"/>
</dbReference>
<evidence type="ECO:0000313" key="3">
    <source>
        <dbReference type="Proteomes" id="UP000408482"/>
    </source>
</evidence>
<keyword evidence="1" id="KW-0812">Transmembrane</keyword>
<evidence type="ECO:0000256" key="1">
    <source>
        <dbReference type="SAM" id="Phobius"/>
    </source>
</evidence>
<protein>
    <submittedName>
        <fullName evidence="2">Uncharacterized protein</fullName>
    </submittedName>
</protein>
<keyword evidence="3" id="KW-1185">Reference proteome</keyword>
<sequence length="58" mass="6561">MITAVFVISTAICAVGWLTRSISCAALIYYIEKNGYRLPDNQDLEECTRFAAKKLFKL</sequence>
<feature type="transmembrane region" description="Helical" evidence="1">
    <location>
        <begin position="6"/>
        <end position="31"/>
    </location>
</feature>
<accession>A0A564VJP5</accession>
<evidence type="ECO:0000313" key="2">
    <source>
        <dbReference type="EMBL" id="VUX32755.1"/>
    </source>
</evidence>
<proteinExistence type="predicted"/>
<reference evidence="2 3" key="1">
    <citation type="submission" date="2019-07" db="EMBL/GenBank/DDBJ databases">
        <authorList>
            <person name="Hibberd C M."/>
            <person name="Gehrig L. J."/>
            <person name="Chang H.-W."/>
            <person name="Venkatesh S."/>
        </authorList>
    </citation>
    <scope>NUCLEOTIDE SEQUENCE [LARGE SCALE GENOMIC DNA]</scope>
    <source>
        <strain evidence="2">Blautia_luti_SSTS_Bg7063</strain>
    </source>
</reference>
<organism evidence="2 3">
    <name type="scientific">Blautia luti</name>
    <dbReference type="NCBI Taxonomy" id="89014"/>
    <lineage>
        <taxon>Bacteria</taxon>
        <taxon>Bacillati</taxon>
        <taxon>Bacillota</taxon>
        <taxon>Clostridia</taxon>
        <taxon>Lachnospirales</taxon>
        <taxon>Lachnospiraceae</taxon>
        <taxon>Blautia</taxon>
    </lineage>
</organism>
<dbReference type="EMBL" id="CABHNW010000022">
    <property type="protein sequence ID" value="VUX32755.1"/>
    <property type="molecule type" value="Genomic_DNA"/>
</dbReference>